<dbReference type="GO" id="GO:0008270">
    <property type="term" value="F:zinc ion binding"/>
    <property type="evidence" value="ECO:0007669"/>
    <property type="project" value="InterPro"/>
</dbReference>
<accession>A0AAJ0AQB3</accession>
<proteinExistence type="predicted"/>
<dbReference type="GO" id="GO:0000981">
    <property type="term" value="F:DNA-binding transcription factor activity, RNA polymerase II-specific"/>
    <property type="evidence" value="ECO:0007669"/>
    <property type="project" value="InterPro"/>
</dbReference>
<sequence length="651" mass="71733">MASETSKLPSAPKRRARLQKSCTECQRRKQKCIIRQPDAQCVNCSRRFPPVECTIVQLGPCIPKPVYETQVLNFELSSLPSRSGKQTAVPFHGPCAASLPGIASLDLLGRLPVRNRYRREPKSRCCASHDHARLGGDCCEDNREEERAVSKGRTRANLFLDGDGDPLAFFHNSIASIGGILTEVTTLHGMPLPEGPRTTELIHFYVQFVAPNMVSIDGQSQPPVFLTEVLPWMLQSPLFPNIGILMSSMTQSLERGVEVAKSPESLALKSWVLSMIADYMRRPFDAIATEMVRCIVNLVVMEWFWGADESMFAHMRGIKRMIKLRKGMRGLGDIVGESILILTDYEIACAFETDLYWLENDPARDEEIPIPTTWPDCYDSPLMASAPRFESIAEKLGICAATAKILDDVRFLTESVTSASASGASKSKIRSTASWLYDKLREKGTAAAAAAAAAATGPTQVASSCSSEKERILETVRIAAVIYSWSIKSLRPISLFDDAEMLRAAYASLTSVSMTTWKGIPGVFLWVMLVAAPNAAADAKGRFVRRKMAVTGLSIGFEDFALGISYLKAFWGVQRWIAREGGGEGEGEGVSAAKVRLLRYLSVHDGLELPDRDDNGGGDEFWTLFPNGAVQTQFRSLDFLATFLRSFTIRL</sequence>
<dbReference type="InterPro" id="IPR001138">
    <property type="entry name" value="Zn2Cys6_DnaBD"/>
</dbReference>
<dbReference type="AlphaFoldDB" id="A0AAJ0AQB3"/>
<dbReference type="PANTHER" id="PTHR37540:SF9">
    <property type="entry name" value="ZN(2)-C6 FUNGAL-TYPE DOMAIN-CONTAINING PROTEIN"/>
    <property type="match status" value="1"/>
</dbReference>
<evidence type="ECO:0000313" key="4">
    <source>
        <dbReference type="Proteomes" id="UP001224890"/>
    </source>
</evidence>
<name>A0AAJ0AQB3_9PEZI</name>
<dbReference type="GeneID" id="85461735"/>
<organism evidence="3 4">
    <name type="scientific">Colletotrichum godetiae</name>
    <dbReference type="NCBI Taxonomy" id="1209918"/>
    <lineage>
        <taxon>Eukaryota</taxon>
        <taxon>Fungi</taxon>
        <taxon>Dikarya</taxon>
        <taxon>Ascomycota</taxon>
        <taxon>Pezizomycotina</taxon>
        <taxon>Sordariomycetes</taxon>
        <taxon>Hypocreomycetidae</taxon>
        <taxon>Glomerellales</taxon>
        <taxon>Glomerellaceae</taxon>
        <taxon>Colletotrichum</taxon>
        <taxon>Colletotrichum acutatum species complex</taxon>
    </lineage>
</organism>
<dbReference type="EMBL" id="JAHMHR010000017">
    <property type="protein sequence ID" value="KAK1676577.1"/>
    <property type="molecule type" value="Genomic_DNA"/>
</dbReference>
<reference evidence="3" key="1">
    <citation type="submission" date="2021-06" db="EMBL/GenBank/DDBJ databases">
        <title>Comparative genomics, transcriptomics and evolutionary studies reveal genomic signatures of adaptation to plant cell wall in hemibiotrophic fungi.</title>
        <authorList>
            <consortium name="DOE Joint Genome Institute"/>
            <person name="Baroncelli R."/>
            <person name="Diaz J.F."/>
            <person name="Benocci T."/>
            <person name="Peng M."/>
            <person name="Battaglia E."/>
            <person name="Haridas S."/>
            <person name="Andreopoulos W."/>
            <person name="Labutti K."/>
            <person name="Pangilinan J."/>
            <person name="Floch G.L."/>
            <person name="Makela M.R."/>
            <person name="Henrissat B."/>
            <person name="Grigoriev I.V."/>
            <person name="Crouch J.A."/>
            <person name="De Vries R.P."/>
            <person name="Sukno S.A."/>
            <person name="Thon M.R."/>
        </authorList>
    </citation>
    <scope>NUCLEOTIDE SEQUENCE</scope>
    <source>
        <strain evidence="3">CBS 193.32</strain>
    </source>
</reference>
<protein>
    <recommendedName>
        <fullName evidence="2">Zn(2)-C6 fungal-type domain-containing protein</fullName>
    </recommendedName>
</protein>
<keyword evidence="4" id="KW-1185">Reference proteome</keyword>
<keyword evidence="1" id="KW-0539">Nucleus</keyword>
<gene>
    <name evidence="3" type="ORF">BDP55DRAFT_693314</name>
</gene>
<dbReference type="CDD" id="cd00067">
    <property type="entry name" value="GAL4"/>
    <property type="match status" value="1"/>
</dbReference>
<dbReference type="Proteomes" id="UP001224890">
    <property type="component" value="Unassembled WGS sequence"/>
</dbReference>
<dbReference type="RefSeq" id="XP_060430580.1">
    <property type="nucleotide sequence ID" value="XM_060577209.1"/>
</dbReference>
<comment type="caution">
    <text evidence="3">The sequence shown here is derived from an EMBL/GenBank/DDBJ whole genome shotgun (WGS) entry which is preliminary data.</text>
</comment>
<dbReference type="SUPFAM" id="SSF57701">
    <property type="entry name" value="Zn2/Cys6 DNA-binding domain"/>
    <property type="match status" value="1"/>
</dbReference>
<dbReference type="PROSITE" id="PS50048">
    <property type="entry name" value="ZN2_CY6_FUNGAL_2"/>
    <property type="match status" value="1"/>
</dbReference>
<feature type="domain" description="Zn(2)-C6 fungal-type" evidence="2">
    <location>
        <begin position="21"/>
        <end position="55"/>
    </location>
</feature>
<evidence type="ECO:0000256" key="1">
    <source>
        <dbReference type="ARBA" id="ARBA00023242"/>
    </source>
</evidence>
<dbReference type="InterPro" id="IPR036864">
    <property type="entry name" value="Zn2-C6_fun-type_DNA-bd_sf"/>
</dbReference>
<dbReference type="PANTHER" id="PTHR37540">
    <property type="entry name" value="TRANSCRIPTION FACTOR (ACR-2), PUTATIVE-RELATED-RELATED"/>
    <property type="match status" value="1"/>
</dbReference>
<evidence type="ECO:0000259" key="2">
    <source>
        <dbReference type="PROSITE" id="PS50048"/>
    </source>
</evidence>
<evidence type="ECO:0000313" key="3">
    <source>
        <dbReference type="EMBL" id="KAK1676577.1"/>
    </source>
</evidence>